<evidence type="ECO:0000313" key="1">
    <source>
        <dbReference type="EMBL" id="HGT82295.1"/>
    </source>
</evidence>
<protein>
    <recommendedName>
        <fullName evidence="2">Phasin family protein</fullName>
    </recommendedName>
</protein>
<name>A0A7J3M1Q6_ARCFL</name>
<reference evidence="1" key="1">
    <citation type="journal article" date="2020" name="mSystems">
        <title>Genome- and Community-Level Interaction Insights into Carbon Utilization and Element Cycling Functions of Hydrothermarchaeota in Hydrothermal Sediment.</title>
        <authorList>
            <person name="Zhou Z."/>
            <person name="Liu Y."/>
            <person name="Xu W."/>
            <person name="Pan J."/>
            <person name="Luo Z.H."/>
            <person name="Li M."/>
        </authorList>
    </citation>
    <scope>NUCLEOTIDE SEQUENCE [LARGE SCALE GENOMIC DNA]</scope>
    <source>
        <strain evidence="1">SpSt-587</strain>
    </source>
</reference>
<gene>
    <name evidence="1" type="ORF">ENT52_00980</name>
</gene>
<proteinExistence type="predicted"/>
<organism evidence="1">
    <name type="scientific">Archaeoglobus fulgidus</name>
    <dbReference type="NCBI Taxonomy" id="2234"/>
    <lineage>
        <taxon>Archaea</taxon>
        <taxon>Methanobacteriati</taxon>
        <taxon>Methanobacteriota</taxon>
        <taxon>Archaeoglobi</taxon>
        <taxon>Archaeoglobales</taxon>
        <taxon>Archaeoglobaceae</taxon>
        <taxon>Archaeoglobus</taxon>
    </lineage>
</organism>
<evidence type="ECO:0008006" key="2">
    <source>
        <dbReference type="Google" id="ProtNLM"/>
    </source>
</evidence>
<accession>A0A7J3M1Q6</accession>
<comment type="caution">
    <text evidence="1">The sequence shown here is derived from an EMBL/GenBank/DDBJ whole genome shotgun (WGS) entry which is preliminary data.</text>
</comment>
<dbReference type="EMBL" id="DSYZ01000023">
    <property type="protein sequence ID" value="HGT82295.1"/>
    <property type="molecule type" value="Genomic_DNA"/>
</dbReference>
<sequence length="105" mass="12393">MEMKELMEAGKGFYKMGFGIARTSLDLLKVAMDSYVSMYEFYVKQFVPSESFESIRKAIQLYTESQTKVFDNFKKLLDQLEKQQDEIYSRMLEMTPKIEGEKKKT</sequence>
<dbReference type="AlphaFoldDB" id="A0A7J3M1Q6"/>